<feature type="non-terminal residue" evidence="2">
    <location>
        <position position="1"/>
    </location>
</feature>
<feature type="compositionally biased region" description="Polar residues" evidence="1">
    <location>
        <begin position="298"/>
        <end position="312"/>
    </location>
</feature>
<accession>A0A0A9WQE0</accession>
<organism evidence="2">
    <name type="scientific">Lygus hesperus</name>
    <name type="common">Western plant bug</name>
    <dbReference type="NCBI Taxonomy" id="30085"/>
    <lineage>
        <taxon>Eukaryota</taxon>
        <taxon>Metazoa</taxon>
        <taxon>Ecdysozoa</taxon>
        <taxon>Arthropoda</taxon>
        <taxon>Hexapoda</taxon>
        <taxon>Insecta</taxon>
        <taxon>Pterygota</taxon>
        <taxon>Neoptera</taxon>
        <taxon>Paraneoptera</taxon>
        <taxon>Hemiptera</taxon>
        <taxon>Heteroptera</taxon>
        <taxon>Panheteroptera</taxon>
        <taxon>Cimicomorpha</taxon>
        <taxon>Miridae</taxon>
        <taxon>Mirini</taxon>
        <taxon>Lygus</taxon>
    </lineage>
</organism>
<evidence type="ECO:0000256" key="1">
    <source>
        <dbReference type="SAM" id="MobiDB-lite"/>
    </source>
</evidence>
<name>A0A0A9WQE0_LYGHE</name>
<feature type="compositionally biased region" description="Basic and acidic residues" evidence="1">
    <location>
        <begin position="280"/>
        <end position="294"/>
    </location>
</feature>
<gene>
    <name evidence="2" type="primary">hypA_4</name>
    <name evidence="2" type="ORF">CM83_102605</name>
</gene>
<feature type="region of interest" description="Disordered" evidence="1">
    <location>
        <begin position="222"/>
        <end position="317"/>
    </location>
</feature>
<evidence type="ECO:0000313" key="2">
    <source>
        <dbReference type="EMBL" id="JAG10662.1"/>
    </source>
</evidence>
<proteinExistence type="predicted"/>
<protein>
    <submittedName>
        <fullName evidence="2">Putative hydrogenase nickel incorporation protein HypA</fullName>
    </submittedName>
</protein>
<dbReference type="AlphaFoldDB" id="A0A0A9WQE0"/>
<feature type="compositionally biased region" description="Polar residues" evidence="1">
    <location>
        <begin position="244"/>
        <end position="257"/>
    </location>
</feature>
<dbReference type="EMBL" id="GBHO01032942">
    <property type="protein sequence ID" value="JAG10662.1"/>
    <property type="molecule type" value="Transcribed_RNA"/>
</dbReference>
<reference evidence="2" key="2">
    <citation type="submission" date="2014-07" db="EMBL/GenBank/DDBJ databases">
        <authorList>
            <person name="Hull J."/>
        </authorList>
    </citation>
    <scope>NUCLEOTIDE SEQUENCE</scope>
</reference>
<reference evidence="2" key="1">
    <citation type="journal article" date="2014" name="PLoS ONE">
        <title>Transcriptome-Based Identification of ABC Transporters in the Western Tarnished Plant Bug Lygus hesperus.</title>
        <authorList>
            <person name="Hull J.J."/>
            <person name="Chaney K."/>
            <person name="Geib S.M."/>
            <person name="Fabrick J.A."/>
            <person name="Brent C.S."/>
            <person name="Walsh D."/>
            <person name="Lavine L.C."/>
        </authorList>
    </citation>
    <scope>NUCLEOTIDE SEQUENCE</scope>
</reference>
<sequence>DETESRQVERRRFVIRTTDEVLHKTLSELPYITNHFHIKYPSASTEFVGVIRSDAQFNVLDEITNSNAKMQGLNAIHYICRKNTDGSLTKTNVVKINFKFTIPRKEVIIGHRKFKVEAYIPKIRICNSCFRYGHLATTCRAQPRCCHCGGLGQTHTCSAKVDHCLGCLQNGHLIGSKQCPLLRFLMKHSFAIRDREISIYSLTQTFFNSSRAKETLLHNDSPVSYSSAAKNGRHPRSPAAHSSYRPQSQQTHTSQPWNLGRHSDAIPSQKYDTGQPPSAHHFDSHFPDLTEAGHQRPLSVSSHTHHLNSPTALQFPHLPVNNQETKTTIPHVEYNQQTPNQVDPIESIARNLANNIVSLIKQLVSSSGQTDSNIYKLIINQLQSSLIIASRLPQEVIPSSGLTQPPWS</sequence>